<evidence type="ECO:0000256" key="1">
    <source>
        <dbReference type="ARBA" id="ARBA00022737"/>
    </source>
</evidence>
<name>A0A0B2QQM5_GLYSO</name>
<dbReference type="InterPro" id="IPR015679">
    <property type="entry name" value="PLipase_D_fam"/>
</dbReference>
<dbReference type="EMBL" id="KN657306">
    <property type="protein sequence ID" value="KHN22449.1"/>
    <property type="molecule type" value="Genomic_DNA"/>
</dbReference>
<organism evidence="4">
    <name type="scientific">Glycine soja</name>
    <name type="common">Wild soybean</name>
    <dbReference type="NCBI Taxonomy" id="3848"/>
    <lineage>
        <taxon>Eukaryota</taxon>
        <taxon>Viridiplantae</taxon>
        <taxon>Streptophyta</taxon>
        <taxon>Embryophyta</taxon>
        <taxon>Tracheophyta</taxon>
        <taxon>Spermatophyta</taxon>
        <taxon>Magnoliopsida</taxon>
        <taxon>eudicotyledons</taxon>
        <taxon>Gunneridae</taxon>
        <taxon>Pentapetalae</taxon>
        <taxon>rosids</taxon>
        <taxon>fabids</taxon>
        <taxon>Fabales</taxon>
        <taxon>Fabaceae</taxon>
        <taxon>Papilionoideae</taxon>
        <taxon>50 kb inversion clade</taxon>
        <taxon>NPAAA clade</taxon>
        <taxon>indigoferoid/millettioid clade</taxon>
        <taxon>Phaseoleae</taxon>
        <taxon>Glycine</taxon>
        <taxon>Glycine subgen. Soja</taxon>
    </lineage>
</organism>
<keyword evidence="1" id="KW-0677">Repeat</keyword>
<dbReference type="PANTHER" id="PTHR18896">
    <property type="entry name" value="PHOSPHOLIPASE D"/>
    <property type="match status" value="1"/>
</dbReference>
<reference evidence="4" key="1">
    <citation type="submission" date="2014-07" db="EMBL/GenBank/DDBJ databases">
        <title>Identification of a novel salt tolerance gene in wild soybean by whole-genome sequencing.</title>
        <authorList>
            <person name="Lam H.-M."/>
            <person name="Qi X."/>
            <person name="Li M.-W."/>
            <person name="Liu X."/>
            <person name="Xie M."/>
            <person name="Ni M."/>
            <person name="Xu X."/>
        </authorList>
    </citation>
    <scope>NUCLEOTIDE SEQUENCE [LARGE SCALE GENOMIC DNA]</scope>
    <source>
        <tissue evidence="4">Root</tissue>
    </source>
</reference>
<dbReference type="SUPFAM" id="SSF49562">
    <property type="entry name" value="C2 domain (Calcium/lipid-binding domain, CaLB)"/>
    <property type="match status" value="1"/>
</dbReference>
<dbReference type="Proteomes" id="UP000053555">
    <property type="component" value="Unassembled WGS sequence"/>
</dbReference>
<dbReference type="GO" id="GO:0009395">
    <property type="term" value="P:phospholipid catabolic process"/>
    <property type="evidence" value="ECO:0007669"/>
    <property type="project" value="TreeGrafter"/>
</dbReference>
<dbReference type="SUPFAM" id="SSF56024">
    <property type="entry name" value="Phospholipase D/nuclease"/>
    <property type="match status" value="1"/>
</dbReference>
<dbReference type="GO" id="GO:0005886">
    <property type="term" value="C:plasma membrane"/>
    <property type="evidence" value="ECO:0007669"/>
    <property type="project" value="TreeGrafter"/>
</dbReference>
<dbReference type="GO" id="GO:0004630">
    <property type="term" value="F:phospholipase D activity"/>
    <property type="evidence" value="ECO:0007669"/>
    <property type="project" value="UniProtKB-EC"/>
</dbReference>
<dbReference type="PANTHER" id="PTHR18896:SF115">
    <property type="entry name" value="PHOSPHOLIPASE D ALPHA 1"/>
    <property type="match status" value="1"/>
</dbReference>
<sequence length="271" mass="30264">MAQILLHGTLQAKIYEVDNLKVGSVGNVLTKSVHNIEETNGIGKGITKLYATVDLEKARVGRTRIIEKEHTNPKGNESFHIYCAHMASNIIFTVKDDNPIGATLIGSAYVPVEEILDGKEIVLNSLECLTLTSHKDAHVPDNFVPKIPLAGGHTYQPHRCWEDVFYAINNARHLIYILGWFVYSEITLVRNSTRPKPGGDNVTLGELLKKKAREGVRVLMLLWDDSVNAIRRAKDFIYIENQYFLGSSYDWSADGIKPEAIGALLIIPKEL</sequence>
<dbReference type="InterPro" id="IPR000008">
    <property type="entry name" value="C2_dom"/>
</dbReference>
<proteinExistence type="predicted"/>
<feature type="domain" description="C2" evidence="3">
    <location>
        <begin position="1"/>
        <end position="125"/>
    </location>
</feature>
<dbReference type="AlphaFoldDB" id="A0A0B2QQM5"/>
<keyword evidence="2" id="KW-0443">Lipid metabolism</keyword>
<gene>
    <name evidence="4" type="ORF">glysoja_024958</name>
</gene>
<keyword evidence="4" id="KW-0378">Hydrolase</keyword>
<dbReference type="CDD" id="cd04015">
    <property type="entry name" value="C2_plant_PLD"/>
    <property type="match status" value="1"/>
</dbReference>
<dbReference type="InterPro" id="IPR035892">
    <property type="entry name" value="C2_domain_sf"/>
</dbReference>
<accession>A0A0B2QQM5</accession>
<dbReference type="PROSITE" id="PS50004">
    <property type="entry name" value="C2"/>
    <property type="match status" value="1"/>
</dbReference>
<dbReference type="Gene3D" id="2.60.40.150">
    <property type="entry name" value="C2 domain"/>
    <property type="match status" value="1"/>
</dbReference>
<dbReference type="SMART" id="SM00239">
    <property type="entry name" value="C2"/>
    <property type="match status" value="1"/>
</dbReference>
<protein>
    <submittedName>
        <fullName evidence="4">Phospholipase D alpha 1</fullName>
        <ecNumber evidence="4">3.1.4.4</ecNumber>
    </submittedName>
</protein>
<dbReference type="Pfam" id="PF00168">
    <property type="entry name" value="C2"/>
    <property type="match status" value="1"/>
</dbReference>
<dbReference type="EC" id="3.1.4.4" evidence="4"/>
<evidence type="ECO:0000259" key="3">
    <source>
        <dbReference type="PROSITE" id="PS50004"/>
    </source>
</evidence>
<evidence type="ECO:0000256" key="2">
    <source>
        <dbReference type="ARBA" id="ARBA00023098"/>
    </source>
</evidence>
<evidence type="ECO:0000313" key="4">
    <source>
        <dbReference type="EMBL" id="KHN22449.1"/>
    </source>
</evidence>